<dbReference type="AlphaFoldDB" id="A0A1F7WGJ7"/>
<evidence type="ECO:0000256" key="2">
    <source>
        <dbReference type="ARBA" id="ARBA00022692"/>
    </source>
</evidence>
<keyword evidence="4 5" id="KW-0472">Membrane</keyword>
<dbReference type="STRING" id="1802471.A2115_03735"/>
<dbReference type="InterPro" id="IPR003825">
    <property type="entry name" value="Colicin-V_CvpA"/>
</dbReference>
<feature type="domain" description="SCP" evidence="6">
    <location>
        <begin position="210"/>
        <end position="324"/>
    </location>
</feature>
<feature type="transmembrane region" description="Helical" evidence="5">
    <location>
        <begin position="31"/>
        <end position="52"/>
    </location>
</feature>
<dbReference type="Pfam" id="PF00188">
    <property type="entry name" value="CAP"/>
    <property type="match status" value="1"/>
</dbReference>
<evidence type="ECO:0000313" key="8">
    <source>
        <dbReference type="Proteomes" id="UP000176198"/>
    </source>
</evidence>
<dbReference type="SUPFAM" id="SSF55797">
    <property type="entry name" value="PR-1-like"/>
    <property type="match status" value="1"/>
</dbReference>
<dbReference type="GO" id="GO:0009403">
    <property type="term" value="P:toxin biosynthetic process"/>
    <property type="evidence" value="ECO:0007669"/>
    <property type="project" value="InterPro"/>
</dbReference>
<feature type="transmembrane region" description="Helical" evidence="5">
    <location>
        <begin position="6"/>
        <end position="24"/>
    </location>
</feature>
<evidence type="ECO:0000313" key="7">
    <source>
        <dbReference type="EMBL" id="OGM01941.1"/>
    </source>
</evidence>
<sequence length="326" mass="36223">MNLNYLNGNWIDLAIIFVALFFGLEAFRVGFWVILSDFLSFILSLIVSLWGYRYVATFLVQNFSLPRSVGNALGFLITAVISEAVIGYLLYGVISKIPYKLWKNQWSKILSLVPAFGEAAILSAFILTLIISLPINPNIKQDVTSSKIGGLLVEQTSGIESKLNDIFGGVVDDALTYFTVEPGSNELIPLGNVDGDDLVIDQKAETEMFALINSEREKRGVEKLKWSDELKEVARTYANLMWTERFFGHVSPEGQTLEDRLKLGNIDYTFAGENLALAPTVATAHTGLMNSPGHKENILDPKFRKVGIGVVNNGYYGKMFVQEFTN</sequence>
<dbReference type="Proteomes" id="UP000176198">
    <property type="component" value="Unassembled WGS sequence"/>
</dbReference>
<dbReference type="PANTHER" id="PTHR31157">
    <property type="entry name" value="SCP DOMAIN-CONTAINING PROTEIN"/>
    <property type="match status" value="1"/>
</dbReference>
<comment type="subcellular location">
    <subcellularLocation>
        <location evidence="1">Membrane</location>
        <topology evidence="1">Multi-pass membrane protein</topology>
    </subcellularLocation>
</comment>
<keyword evidence="2 5" id="KW-0812">Transmembrane</keyword>
<evidence type="ECO:0000259" key="6">
    <source>
        <dbReference type="Pfam" id="PF00188"/>
    </source>
</evidence>
<dbReference type="Gene3D" id="3.40.33.10">
    <property type="entry name" value="CAP"/>
    <property type="match status" value="1"/>
</dbReference>
<protein>
    <recommendedName>
        <fullName evidence="6">SCP domain-containing protein</fullName>
    </recommendedName>
</protein>
<organism evidence="7 8">
    <name type="scientific">Candidatus Woesebacteria bacterium GWA1_41_8</name>
    <dbReference type="NCBI Taxonomy" id="1802471"/>
    <lineage>
        <taxon>Bacteria</taxon>
        <taxon>Candidatus Woeseibacteriota</taxon>
    </lineage>
</organism>
<evidence type="ECO:0000256" key="4">
    <source>
        <dbReference type="ARBA" id="ARBA00023136"/>
    </source>
</evidence>
<feature type="transmembrane region" description="Helical" evidence="5">
    <location>
        <begin position="112"/>
        <end position="135"/>
    </location>
</feature>
<dbReference type="InterPro" id="IPR035940">
    <property type="entry name" value="CAP_sf"/>
</dbReference>
<feature type="transmembrane region" description="Helical" evidence="5">
    <location>
        <begin position="72"/>
        <end position="91"/>
    </location>
</feature>
<dbReference type="EMBL" id="MGFJ01000035">
    <property type="protein sequence ID" value="OGM01941.1"/>
    <property type="molecule type" value="Genomic_DNA"/>
</dbReference>
<dbReference type="Pfam" id="PF02674">
    <property type="entry name" value="Colicin_V"/>
    <property type="match status" value="1"/>
</dbReference>
<name>A0A1F7WGJ7_9BACT</name>
<reference evidence="7 8" key="1">
    <citation type="journal article" date="2016" name="Nat. Commun.">
        <title>Thousands of microbial genomes shed light on interconnected biogeochemical processes in an aquifer system.</title>
        <authorList>
            <person name="Anantharaman K."/>
            <person name="Brown C.T."/>
            <person name="Hug L.A."/>
            <person name="Sharon I."/>
            <person name="Castelle C.J."/>
            <person name="Probst A.J."/>
            <person name="Thomas B.C."/>
            <person name="Singh A."/>
            <person name="Wilkins M.J."/>
            <person name="Karaoz U."/>
            <person name="Brodie E.L."/>
            <person name="Williams K.H."/>
            <person name="Hubbard S.S."/>
            <person name="Banfield J.F."/>
        </authorList>
    </citation>
    <scope>NUCLEOTIDE SEQUENCE [LARGE SCALE GENOMIC DNA]</scope>
</reference>
<gene>
    <name evidence="7" type="ORF">A2115_03735</name>
</gene>
<dbReference type="InterPro" id="IPR014044">
    <property type="entry name" value="CAP_dom"/>
</dbReference>
<evidence type="ECO:0000256" key="5">
    <source>
        <dbReference type="SAM" id="Phobius"/>
    </source>
</evidence>
<evidence type="ECO:0000256" key="1">
    <source>
        <dbReference type="ARBA" id="ARBA00004141"/>
    </source>
</evidence>
<comment type="caution">
    <text evidence="7">The sequence shown here is derived from an EMBL/GenBank/DDBJ whole genome shotgun (WGS) entry which is preliminary data.</text>
</comment>
<accession>A0A1F7WGJ7</accession>
<proteinExistence type="predicted"/>
<dbReference type="PANTHER" id="PTHR31157:SF1">
    <property type="entry name" value="SCP DOMAIN-CONTAINING PROTEIN"/>
    <property type="match status" value="1"/>
</dbReference>
<dbReference type="GO" id="GO:0016020">
    <property type="term" value="C:membrane"/>
    <property type="evidence" value="ECO:0007669"/>
    <property type="project" value="UniProtKB-SubCell"/>
</dbReference>
<evidence type="ECO:0000256" key="3">
    <source>
        <dbReference type="ARBA" id="ARBA00022989"/>
    </source>
</evidence>
<keyword evidence="3 5" id="KW-1133">Transmembrane helix</keyword>
<dbReference type="CDD" id="cd05379">
    <property type="entry name" value="CAP_bacterial"/>
    <property type="match status" value="1"/>
</dbReference>